<evidence type="ECO:0000313" key="4">
    <source>
        <dbReference type="EMBL" id="SKB35022.1"/>
    </source>
</evidence>
<dbReference type="EMBL" id="FUYL01000002">
    <property type="protein sequence ID" value="SKB35022.1"/>
    <property type="molecule type" value="Genomic_DNA"/>
</dbReference>
<protein>
    <submittedName>
        <fullName evidence="4">Acetyl esterase/lipase</fullName>
    </submittedName>
</protein>
<keyword evidence="5" id="KW-1185">Reference proteome</keyword>
<evidence type="ECO:0000256" key="1">
    <source>
        <dbReference type="ARBA" id="ARBA00022801"/>
    </source>
</evidence>
<dbReference type="InterPro" id="IPR049492">
    <property type="entry name" value="BD-FAE-like_dom"/>
</dbReference>
<dbReference type="InterPro" id="IPR050300">
    <property type="entry name" value="GDXG_lipolytic_enzyme"/>
</dbReference>
<dbReference type="AlphaFoldDB" id="A0A1T5AJ25"/>
<dbReference type="OrthoDB" id="9794725at2"/>
<dbReference type="RefSeq" id="WP_079511507.1">
    <property type="nucleotide sequence ID" value="NZ_CAXBOB010000183.1"/>
</dbReference>
<gene>
    <name evidence="4" type="ORF">SAMN05660866_01018</name>
</gene>
<dbReference type="Pfam" id="PF20434">
    <property type="entry name" value="BD-FAE"/>
    <property type="match status" value="1"/>
</dbReference>
<feature type="chain" id="PRO_5012233715" evidence="2">
    <location>
        <begin position="23"/>
        <end position="297"/>
    </location>
</feature>
<feature type="domain" description="BD-FAE-like" evidence="3">
    <location>
        <begin position="65"/>
        <end position="252"/>
    </location>
</feature>
<dbReference type="Gene3D" id="3.40.50.1820">
    <property type="entry name" value="alpha/beta hydrolase"/>
    <property type="match status" value="1"/>
</dbReference>
<dbReference type="InterPro" id="IPR029058">
    <property type="entry name" value="AB_hydrolase_fold"/>
</dbReference>
<dbReference type="Proteomes" id="UP000190339">
    <property type="component" value="Unassembled WGS sequence"/>
</dbReference>
<organism evidence="4 5">
    <name type="scientific">Maribacter arcticus</name>
    <dbReference type="NCBI Taxonomy" id="561365"/>
    <lineage>
        <taxon>Bacteria</taxon>
        <taxon>Pseudomonadati</taxon>
        <taxon>Bacteroidota</taxon>
        <taxon>Flavobacteriia</taxon>
        <taxon>Flavobacteriales</taxon>
        <taxon>Flavobacteriaceae</taxon>
        <taxon>Maribacter</taxon>
    </lineage>
</organism>
<evidence type="ECO:0000256" key="2">
    <source>
        <dbReference type="SAM" id="SignalP"/>
    </source>
</evidence>
<accession>A0A1T5AJ25</accession>
<feature type="signal peptide" evidence="2">
    <location>
        <begin position="1"/>
        <end position="22"/>
    </location>
</feature>
<evidence type="ECO:0000313" key="5">
    <source>
        <dbReference type="Proteomes" id="UP000190339"/>
    </source>
</evidence>
<name>A0A1T5AJ25_9FLAO</name>
<dbReference type="STRING" id="561365.SAMN05660866_01018"/>
<dbReference type="GO" id="GO:0016787">
    <property type="term" value="F:hydrolase activity"/>
    <property type="evidence" value="ECO:0007669"/>
    <property type="project" value="UniProtKB-KW"/>
</dbReference>
<dbReference type="SUPFAM" id="SSF53474">
    <property type="entry name" value="alpha/beta-Hydrolases"/>
    <property type="match status" value="1"/>
</dbReference>
<sequence length="297" mass="33291">MKTKAKVIHLLLFFLITNIGNAQEEFKLWEDEKKPFYKENDLKEFEKEAWGTTAVGNITEPTLTIYKAEGQNTGKAVVIIPGGGYELVAMYHEGYELAALLSKNGITAAVLKYRIPNLKSSNEPHLVPLTDGRKALKMMHEKAEAYGINTNEIGVIGFSAGGHLATVLGLWKSENENEHPDFTGLIYGVTNLTEGNKGWLESNLYHRKLTEVEIVQNTLLDLVNEETPQAFLVHAIDDDSCNLEETTLYAQKLREHQVLYETHIFPRGGHGFGVGKPTDGTDQWVALFVNWLKNSQF</sequence>
<dbReference type="PANTHER" id="PTHR48081:SF6">
    <property type="entry name" value="PEPTIDASE S9 PROLYL OLIGOPEPTIDASE CATALYTIC DOMAIN-CONTAINING PROTEIN"/>
    <property type="match status" value="1"/>
</dbReference>
<reference evidence="5" key="1">
    <citation type="submission" date="2017-02" db="EMBL/GenBank/DDBJ databases">
        <authorList>
            <person name="Varghese N."/>
            <person name="Submissions S."/>
        </authorList>
    </citation>
    <scope>NUCLEOTIDE SEQUENCE [LARGE SCALE GENOMIC DNA]</scope>
    <source>
        <strain evidence="5">DSM 23546</strain>
    </source>
</reference>
<proteinExistence type="predicted"/>
<keyword evidence="2" id="KW-0732">Signal</keyword>
<evidence type="ECO:0000259" key="3">
    <source>
        <dbReference type="Pfam" id="PF20434"/>
    </source>
</evidence>
<dbReference type="PANTHER" id="PTHR48081">
    <property type="entry name" value="AB HYDROLASE SUPERFAMILY PROTEIN C4A8.06C"/>
    <property type="match status" value="1"/>
</dbReference>
<keyword evidence="1" id="KW-0378">Hydrolase</keyword>